<dbReference type="InterPro" id="IPR036291">
    <property type="entry name" value="NAD(P)-bd_dom_sf"/>
</dbReference>
<dbReference type="PANTHER" id="PTHR43313">
    <property type="entry name" value="SHORT-CHAIN DEHYDROGENASE/REDUCTASE FAMILY 9C"/>
    <property type="match status" value="1"/>
</dbReference>
<organism evidence="3 4">
    <name type="scientific">Sphingosinicella rhizophila</name>
    <dbReference type="NCBI Taxonomy" id="3050082"/>
    <lineage>
        <taxon>Bacteria</taxon>
        <taxon>Pseudomonadati</taxon>
        <taxon>Pseudomonadota</taxon>
        <taxon>Alphaproteobacteria</taxon>
        <taxon>Sphingomonadales</taxon>
        <taxon>Sphingosinicellaceae</taxon>
        <taxon>Sphingosinicella</taxon>
    </lineage>
</organism>
<dbReference type="Pfam" id="PF00106">
    <property type="entry name" value="adh_short"/>
    <property type="match status" value="1"/>
</dbReference>
<dbReference type="InterPro" id="IPR057326">
    <property type="entry name" value="KR_dom"/>
</dbReference>
<gene>
    <name evidence="3" type="ORF">RQX22_17525</name>
</gene>
<evidence type="ECO:0000256" key="1">
    <source>
        <dbReference type="SAM" id="SignalP"/>
    </source>
</evidence>
<reference evidence="3 4" key="1">
    <citation type="submission" date="2023-05" db="EMBL/GenBank/DDBJ databases">
        <authorList>
            <person name="Guo Y."/>
        </authorList>
    </citation>
    <scope>NUCLEOTIDE SEQUENCE [LARGE SCALE GENOMIC DNA]</scope>
    <source>
        <strain evidence="3 4">GR2756</strain>
    </source>
</reference>
<keyword evidence="1" id="KW-0732">Signal</keyword>
<keyword evidence="4" id="KW-1185">Reference proteome</keyword>
<protein>
    <submittedName>
        <fullName evidence="3">SDR family NAD(P)-dependent oxidoreductase</fullName>
    </submittedName>
</protein>
<dbReference type="EMBL" id="JAVUPU010000012">
    <property type="protein sequence ID" value="MDT9600766.1"/>
    <property type="molecule type" value="Genomic_DNA"/>
</dbReference>
<comment type="caution">
    <text evidence="3">The sequence shown here is derived from an EMBL/GenBank/DDBJ whole genome shotgun (WGS) entry which is preliminary data.</text>
</comment>
<dbReference type="PROSITE" id="PS00061">
    <property type="entry name" value="ADH_SHORT"/>
    <property type="match status" value="1"/>
</dbReference>
<dbReference type="InterPro" id="IPR002347">
    <property type="entry name" value="SDR_fam"/>
</dbReference>
<evidence type="ECO:0000313" key="3">
    <source>
        <dbReference type="EMBL" id="MDT9600766.1"/>
    </source>
</evidence>
<dbReference type="Gene3D" id="3.40.50.720">
    <property type="entry name" value="NAD(P)-binding Rossmann-like Domain"/>
    <property type="match status" value="1"/>
</dbReference>
<dbReference type="PANTHER" id="PTHR43313:SF1">
    <property type="entry name" value="3BETA-HYDROXYSTEROID DEHYDROGENASE DHS-16"/>
    <property type="match status" value="1"/>
</dbReference>
<proteinExistence type="predicted"/>
<dbReference type="PRINTS" id="PR00081">
    <property type="entry name" value="GDHRDH"/>
</dbReference>
<dbReference type="InterPro" id="IPR020904">
    <property type="entry name" value="Sc_DH/Rdtase_CS"/>
</dbReference>
<evidence type="ECO:0000313" key="4">
    <source>
        <dbReference type="Proteomes" id="UP001259572"/>
    </source>
</evidence>
<feature type="signal peptide" evidence="1">
    <location>
        <begin position="1"/>
        <end position="22"/>
    </location>
</feature>
<dbReference type="SMART" id="SM00822">
    <property type="entry name" value="PKS_KR"/>
    <property type="match status" value="1"/>
</dbReference>
<feature type="chain" id="PRO_5047179836" evidence="1">
    <location>
        <begin position="23"/>
        <end position="321"/>
    </location>
</feature>
<dbReference type="Proteomes" id="UP001259572">
    <property type="component" value="Unassembled WGS sequence"/>
</dbReference>
<name>A0ABU3QBK8_9SPHN</name>
<sequence length="321" mass="34472">MYRVRLLLVALAAFLLGQPASAQAPAGQKAVLVTGASSGIGLEITEYLSARGFHVYATARKAEDLKRLDAMANVSSLRLDVTKQAEVDAAVKFVAAQGRGLFGVINNAGVASAGELTKTTDADILWQHDINVMGPLRVNRAFAEMLKASKGRTAIIGSLSGFAVRPGSGGYSMTKFATEAYTDTLAMELKEAGVAVGIIDPGSFRSLAREKVVTRMLTGSADLDQQLTDEQKKVIAAQRAEESKRPEPVVVAEQVHHFLASDSPRLRYMAAPDKETADRVMRVTLARTLQLNASQAEYSLGRDELVRLLDEILAQQASGRQ</sequence>
<dbReference type="RefSeq" id="WP_315728228.1">
    <property type="nucleotide sequence ID" value="NZ_JAVUPU010000012.1"/>
</dbReference>
<accession>A0ABU3QBK8</accession>
<evidence type="ECO:0000259" key="2">
    <source>
        <dbReference type="SMART" id="SM00822"/>
    </source>
</evidence>
<dbReference type="SUPFAM" id="SSF51735">
    <property type="entry name" value="NAD(P)-binding Rossmann-fold domains"/>
    <property type="match status" value="1"/>
</dbReference>
<feature type="domain" description="Ketoreductase" evidence="2">
    <location>
        <begin position="29"/>
        <end position="207"/>
    </location>
</feature>